<dbReference type="OrthoDB" id="4457864at2"/>
<gene>
    <name evidence="2" type="ORF">C3731_19050</name>
</gene>
<dbReference type="RefSeq" id="WP_104757205.1">
    <property type="nucleotide sequence ID" value="NZ_JBHEEO010000033.1"/>
</dbReference>
<reference evidence="2 3" key="1">
    <citation type="submission" date="2018-02" db="EMBL/GenBank/DDBJ databases">
        <title>Draft genome sequence of Ochrobactrum oryzae found in Brazil.</title>
        <authorList>
            <person name="Cerdeira L."/>
            <person name="Andrade F."/>
            <person name="Zacariotto T."/>
            <person name="Barbosa B."/>
            <person name="Santos S."/>
            <person name="Cassetari V."/>
            <person name="Lincopan N."/>
        </authorList>
    </citation>
    <scope>NUCLEOTIDE SEQUENCE [LARGE SCALE GENOMIC DNA]</scope>
    <source>
        <strain evidence="2 3">OA447</strain>
    </source>
</reference>
<accession>A0A2S7IVD2</accession>
<evidence type="ECO:0000313" key="3">
    <source>
        <dbReference type="Proteomes" id="UP000238493"/>
    </source>
</evidence>
<evidence type="ECO:0000259" key="1">
    <source>
        <dbReference type="SMART" id="SM00421"/>
    </source>
</evidence>
<dbReference type="InterPro" id="IPR000792">
    <property type="entry name" value="Tscrpt_reg_LuxR_C"/>
</dbReference>
<feature type="domain" description="HTH luxR-type" evidence="1">
    <location>
        <begin position="294"/>
        <end position="351"/>
    </location>
</feature>
<comment type="caution">
    <text evidence="2">The sequence shown here is derived from an EMBL/GenBank/DDBJ whole genome shotgun (WGS) entry which is preliminary data.</text>
</comment>
<dbReference type="SUPFAM" id="SSF46894">
    <property type="entry name" value="C-terminal effector domain of the bipartite response regulators"/>
    <property type="match status" value="1"/>
</dbReference>
<sequence>MDGQLSKLVYAAMLGEETWEHFLGKLASNLPDGTAALVTHDIRNDEGYGLFAGFEETTKELYNSYYGKLNPLQPLLFSKPIGFTGYDFDLISQDNLRRTEFYNDFLVPQRMKRTAGVKFAKSRNQSFTLVISWNNDPIEPSRIEKTVLSLASLSPHLKRAFDFYQREKRSQFNSSSLMDTVNIGALVLDREYRPRIISMVASEMIENISPLRTLADGKIRFRQSEIQAASDLMLKRSYDGPEILDFYSHGTKLTLIHLKKERHFLYFEGPHIIVLLKQFKARSTHYDQKLFGAAFKLSRGEMRALAGIVDGQSINEIALEADRSKETIRSQFKSLYSKTGTRGEADILRLLHRGWQHLTLT</sequence>
<dbReference type="Gene3D" id="1.10.10.10">
    <property type="entry name" value="Winged helix-like DNA-binding domain superfamily/Winged helix DNA-binding domain"/>
    <property type="match status" value="1"/>
</dbReference>
<dbReference type="SMART" id="SM00421">
    <property type="entry name" value="HTH_LUXR"/>
    <property type="match status" value="1"/>
</dbReference>
<proteinExistence type="predicted"/>
<dbReference type="AlphaFoldDB" id="A0A2S7IVD2"/>
<organism evidence="2 3">
    <name type="scientific">Brucella oryzae</name>
    <dbReference type="NCBI Taxonomy" id="335286"/>
    <lineage>
        <taxon>Bacteria</taxon>
        <taxon>Pseudomonadati</taxon>
        <taxon>Pseudomonadota</taxon>
        <taxon>Alphaproteobacteria</taxon>
        <taxon>Hyphomicrobiales</taxon>
        <taxon>Brucellaceae</taxon>
        <taxon>Brucella/Ochrobactrum group</taxon>
        <taxon>Brucella</taxon>
    </lineage>
</organism>
<dbReference type="GO" id="GO:0003677">
    <property type="term" value="F:DNA binding"/>
    <property type="evidence" value="ECO:0007669"/>
    <property type="project" value="InterPro"/>
</dbReference>
<keyword evidence="3" id="KW-1185">Reference proteome</keyword>
<dbReference type="InterPro" id="IPR036388">
    <property type="entry name" value="WH-like_DNA-bd_sf"/>
</dbReference>
<dbReference type="Proteomes" id="UP000238493">
    <property type="component" value="Unassembled WGS sequence"/>
</dbReference>
<evidence type="ECO:0000313" key="2">
    <source>
        <dbReference type="EMBL" id="PQA71965.1"/>
    </source>
</evidence>
<name>A0A2S7IVD2_9HYPH</name>
<dbReference type="EMBL" id="PTRC01000039">
    <property type="protein sequence ID" value="PQA71965.1"/>
    <property type="molecule type" value="Genomic_DNA"/>
</dbReference>
<dbReference type="GO" id="GO:0006355">
    <property type="term" value="P:regulation of DNA-templated transcription"/>
    <property type="evidence" value="ECO:0007669"/>
    <property type="project" value="InterPro"/>
</dbReference>
<protein>
    <recommendedName>
        <fullName evidence="1">HTH luxR-type domain-containing protein</fullName>
    </recommendedName>
</protein>
<dbReference type="InterPro" id="IPR016032">
    <property type="entry name" value="Sig_transdc_resp-reg_C-effctor"/>
</dbReference>